<dbReference type="HOGENOM" id="CLU_000288_125_13_1"/>
<dbReference type="InterPro" id="IPR053137">
    <property type="entry name" value="NLR-like"/>
</dbReference>
<dbReference type="InterPro" id="IPR011990">
    <property type="entry name" value="TPR-like_helical_dom_sf"/>
</dbReference>
<feature type="region of interest" description="Disordered" evidence="2">
    <location>
        <begin position="38"/>
        <end position="85"/>
    </location>
</feature>
<sequence length="1203" mass="131666">MSGPSAPAANPATANDKATITPAAAVGVEAKGAVAPSVEQKVLLPEGPQQKVPTPESSKQKVPAPESSKEKVPAPESSRPKISARDVNQDELGCKIIYVPANPDEIEVDIVAVHGLAADPRWTWVYTDRPANGPKREINWVDDSDMLRVSVPKARIMRYGYDSVWYGAGAVKQRLASIANQLLRDLVYTREGCEERPIIFVGHCFGGLVMQKAYLLAKSHDVDYPGIWKSTTGLLFIGTPHQGTGAALHSQGSIYQAIAADNLPTEEGILRTLEGGNETLVDVVREFTRLAGLQPPPVNIYCFYEQKSTIVGKIVRDDSIKEYVVDEASGALHGHASEGLPLDHFNLNKYRGPNDINYIRVQREIVSMVKKSKAVLESRNPGVQKAAAAFVGPAAGPAQAIQRGNSAALSRLPFSKDPIFAPRNNIINRIGEKFAKTLRVVLCGTAGNGKTHVAVEYAHQYSKDFPGARVLWVNARTARQFERSYAVITEDLRIQNRRGNILTAVQRHLHQEANGHWLMVLDGVDDESLLRPTVASGKDKGKKSTSGSLLDYIPESMSGRVLITTRKMSLASSLVNQKSDYVIDVSALSDDDAVFLLYGAVTKDATKKQAAVELARVLNQSPLAVSIAGAYIQAQGPSFTVRNYLDLLSQGTPKLGGESPKSEKEGAELAAERVFNASYKLLKEKDAEAARLLLVIGSFDLQGLRHFFLAKGTDARAQFMQHVSLLVSYGVLKQSDDRTSVSMTALVQRCAQRLVGQSDDPTWAAERALALVTAAFPAAESEEFETCEILYPCASAILEVQPKTTAGKTDLATLLFKLGDYNRDVGRLEAAIQYLKDCVKIREDHPDKNQDLVKQTKKVLDDVRDEQRRTESAPEVAMASGPGESKSSSAAWGRIVGKVQSGGQALSEAMTQEEYQEVGARIRAELEECEKTLGKDHEETLRKADSLAVALHKRDPKGESIAIRQRVLEWCVAKYGPRSLDTIRQTYNLALAYDVQGQYDKAAELYRAAFSGAENLLAPGSPELLRILSSMALVYISQGRTSEAEEAFRVVLAGQQEKLGPDHPETLATRQNAALAAQVLGKFDLVEKDLTHVLRAQERFLGAEHEATLRTACSLALNFRLQGHHAKAEELYKLVLDSQQKVLGSDHPDTLMTRLMLGELLQEMGKLPQARVEYKTAFEGRKKLCGEKHPDTVYVMRRLEAIG</sequence>
<accession>W7HWH5</accession>
<dbReference type="InterPro" id="IPR029058">
    <property type="entry name" value="AB_hydrolase_fold"/>
</dbReference>
<proteinExistence type="predicted"/>
<dbReference type="InterPro" id="IPR019734">
    <property type="entry name" value="TPR_rpt"/>
</dbReference>
<feature type="compositionally biased region" description="Basic and acidic residues" evidence="2">
    <location>
        <begin position="861"/>
        <end position="872"/>
    </location>
</feature>
<reference evidence="3 4" key="1">
    <citation type="submission" date="2013-05" db="EMBL/GenBank/DDBJ databases">
        <title>Drechslerella stenobrocha genome reveals carnivorous origination and mechanical trapping mechanism of predatory fungi.</title>
        <authorList>
            <person name="Liu X."/>
            <person name="Zhang W."/>
            <person name="Liu K."/>
        </authorList>
    </citation>
    <scope>NUCLEOTIDE SEQUENCE [LARGE SCALE GENOMIC DNA]</scope>
    <source>
        <strain evidence="3 4">248</strain>
    </source>
</reference>
<dbReference type="Gene3D" id="3.40.50.300">
    <property type="entry name" value="P-loop containing nucleotide triphosphate hydrolases"/>
    <property type="match status" value="1"/>
</dbReference>
<dbReference type="AlphaFoldDB" id="W7HWH5"/>
<dbReference type="PANTHER" id="PTHR46082">
    <property type="entry name" value="ATP/GTP-BINDING PROTEIN-RELATED"/>
    <property type="match status" value="1"/>
</dbReference>
<dbReference type="SUPFAM" id="SSF53474">
    <property type="entry name" value="alpha/beta-Hydrolases"/>
    <property type="match status" value="1"/>
</dbReference>
<keyword evidence="1" id="KW-0802">TPR repeat</keyword>
<feature type="region of interest" description="Disordered" evidence="2">
    <location>
        <begin position="861"/>
        <end position="891"/>
    </location>
</feature>
<dbReference type="OrthoDB" id="5427984at2759"/>
<dbReference type="Proteomes" id="UP000024837">
    <property type="component" value="Unassembled WGS sequence"/>
</dbReference>
<dbReference type="SUPFAM" id="SSF48452">
    <property type="entry name" value="TPR-like"/>
    <property type="match status" value="2"/>
</dbReference>
<evidence type="ECO:0000256" key="1">
    <source>
        <dbReference type="PROSITE-ProRule" id="PRU00339"/>
    </source>
</evidence>
<feature type="repeat" description="TPR" evidence="1">
    <location>
        <begin position="812"/>
        <end position="845"/>
    </location>
</feature>
<dbReference type="Pfam" id="PF13181">
    <property type="entry name" value="TPR_8"/>
    <property type="match status" value="1"/>
</dbReference>
<dbReference type="EMBL" id="KI966442">
    <property type="protein sequence ID" value="EWC44427.1"/>
    <property type="molecule type" value="Genomic_DNA"/>
</dbReference>
<evidence type="ECO:0000313" key="3">
    <source>
        <dbReference type="EMBL" id="EWC44427.1"/>
    </source>
</evidence>
<dbReference type="InterPro" id="IPR027417">
    <property type="entry name" value="P-loop_NTPase"/>
</dbReference>
<dbReference type="PROSITE" id="PS50005">
    <property type="entry name" value="TPR"/>
    <property type="match status" value="1"/>
</dbReference>
<evidence type="ECO:0000313" key="4">
    <source>
        <dbReference type="Proteomes" id="UP000024837"/>
    </source>
</evidence>
<gene>
    <name evidence="3" type="ORF">DRE_06795</name>
</gene>
<evidence type="ECO:0000256" key="2">
    <source>
        <dbReference type="SAM" id="MobiDB-lite"/>
    </source>
</evidence>
<dbReference type="PANTHER" id="PTHR46082:SF6">
    <property type="entry name" value="AAA+ ATPASE DOMAIN-CONTAINING PROTEIN-RELATED"/>
    <property type="match status" value="1"/>
</dbReference>
<organism evidence="3 4">
    <name type="scientific">Drechslerella stenobrocha 248</name>
    <dbReference type="NCBI Taxonomy" id="1043628"/>
    <lineage>
        <taxon>Eukaryota</taxon>
        <taxon>Fungi</taxon>
        <taxon>Dikarya</taxon>
        <taxon>Ascomycota</taxon>
        <taxon>Pezizomycotina</taxon>
        <taxon>Orbiliomycetes</taxon>
        <taxon>Orbiliales</taxon>
        <taxon>Orbiliaceae</taxon>
        <taxon>Drechslerella</taxon>
    </lineage>
</organism>
<protein>
    <recommendedName>
        <fullName evidence="5">NB-ARC domain-containing protein</fullName>
    </recommendedName>
</protein>
<dbReference type="Gene3D" id="1.25.40.10">
    <property type="entry name" value="Tetratricopeptide repeat domain"/>
    <property type="match status" value="3"/>
</dbReference>
<dbReference type="SMART" id="SM00028">
    <property type="entry name" value="TPR"/>
    <property type="match status" value="5"/>
</dbReference>
<dbReference type="SUPFAM" id="SSF52540">
    <property type="entry name" value="P-loop containing nucleoside triphosphate hydrolases"/>
    <property type="match status" value="1"/>
</dbReference>
<name>W7HWH5_9PEZI</name>
<dbReference type="GO" id="GO:0043531">
    <property type="term" value="F:ADP binding"/>
    <property type="evidence" value="ECO:0007669"/>
    <property type="project" value="InterPro"/>
</dbReference>
<keyword evidence="4" id="KW-1185">Reference proteome</keyword>
<dbReference type="Pfam" id="PF13424">
    <property type="entry name" value="TPR_12"/>
    <property type="match status" value="2"/>
</dbReference>
<evidence type="ECO:0008006" key="5">
    <source>
        <dbReference type="Google" id="ProtNLM"/>
    </source>
</evidence>
<dbReference type="Gene3D" id="3.40.50.1820">
    <property type="entry name" value="alpha/beta hydrolase"/>
    <property type="match status" value="1"/>
</dbReference>